<dbReference type="SUPFAM" id="SSF51556">
    <property type="entry name" value="Metallo-dependent hydrolases"/>
    <property type="match status" value="1"/>
</dbReference>
<reference evidence="3" key="1">
    <citation type="submission" date="2020-05" db="EMBL/GenBank/DDBJ databases">
        <title>Phylogenomic resolution of chytrid fungi.</title>
        <authorList>
            <person name="Stajich J.E."/>
            <person name="Amses K."/>
            <person name="Simmons R."/>
            <person name="Seto K."/>
            <person name="Myers J."/>
            <person name="Bonds A."/>
            <person name="Quandt C.A."/>
            <person name="Barry K."/>
            <person name="Liu P."/>
            <person name="Grigoriev I."/>
            <person name="Longcore J.E."/>
            <person name="James T.Y."/>
        </authorList>
    </citation>
    <scope>NUCLEOTIDE SEQUENCE</scope>
    <source>
        <strain evidence="3">JEL0513</strain>
    </source>
</reference>
<dbReference type="InterPro" id="IPR023210">
    <property type="entry name" value="NADP_OxRdtase_dom"/>
</dbReference>
<dbReference type="Proteomes" id="UP001211907">
    <property type="component" value="Unassembled WGS sequence"/>
</dbReference>
<dbReference type="Pfam" id="PF00248">
    <property type="entry name" value="Aldo_ket_red"/>
    <property type="match status" value="1"/>
</dbReference>
<evidence type="ECO:0000313" key="4">
    <source>
        <dbReference type="Proteomes" id="UP001211907"/>
    </source>
</evidence>
<evidence type="ECO:0000313" key="3">
    <source>
        <dbReference type="EMBL" id="KAJ3106105.1"/>
    </source>
</evidence>
<dbReference type="InterPro" id="IPR020471">
    <property type="entry name" value="AKR"/>
</dbReference>
<feature type="non-terminal residue" evidence="3">
    <location>
        <position position="704"/>
    </location>
</feature>
<organism evidence="3 4">
    <name type="scientific">Physocladia obscura</name>
    <dbReference type="NCBI Taxonomy" id="109957"/>
    <lineage>
        <taxon>Eukaryota</taxon>
        <taxon>Fungi</taxon>
        <taxon>Fungi incertae sedis</taxon>
        <taxon>Chytridiomycota</taxon>
        <taxon>Chytridiomycota incertae sedis</taxon>
        <taxon>Chytridiomycetes</taxon>
        <taxon>Chytridiales</taxon>
        <taxon>Chytriomycetaceae</taxon>
        <taxon>Physocladia</taxon>
    </lineage>
</organism>
<evidence type="ECO:0008006" key="5">
    <source>
        <dbReference type="Google" id="ProtNLM"/>
    </source>
</evidence>
<dbReference type="SUPFAM" id="SSF51430">
    <property type="entry name" value="NAD(P)-linked oxidoreductase"/>
    <property type="match status" value="1"/>
</dbReference>
<dbReference type="GO" id="GO:0005829">
    <property type="term" value="C:cytosol"/>
    <property type="evidence" value="ECO:0007669"/>
    <property type="project" value="TreeGrafter"/>
</dbReference>
<dbReference type="Gene3D" id="3.20.20.140">
    <property type="entry name" value="Metal-dependent hydrolases"/>
    <property type="match status" value="1"/>
</dbReference>
<dbReference type="InterPro" id="IPR032466">
    <property type="entry name" value="Metal_Hydrolase"/>
</dbReference>
<accession>A0AAD5XEC9</accession>
<keyword evidence="4" id="KW-1185">Reference proteome</keyword>
<dbReference type="Gene3D" id="3.20.20.100">
    <property type="entry name" value="NADP-dependent oxidoreductase domain"/>
    <property type="match status" value="1"/>
</dbReference>
<comment type="caution">
    <text evidence="3">The sequence shown here is derived from an EMBL/GenBank/DDBJ whole genome shotgun (WGS) entry which is preliminary data.</text>
</comment>
<dbReference type="AlphaFoldDB" id="A0AAD5XEC9"/>
<dbReference type="PANTHER" id="PTHR42686:SF1">
    <property type="entry name" value="GH17980P-RELATED"/>
    <property type="match status" value="1"/>
</dbReference>
<dbReference type="PANTHER" id="PTHR42686">
    <property type="entry name" value="GH17980P-RELATED"/>
    <property type="match status" value="1"/>
</dbReference>
<evidence type="ECO:0000259" key="1">
    <source>
        <dbReference type="Pfam" id="PF00248"/>
    </source>
</evidence>
<name>A0AAD5XEC9_9FUNG</name>
<dbReference type="EMBL" id="JADGJH010001971">
    <property type="protein sequence ID" value="KAJ3106105.1"/>
    <property type="molecule type" value="Genomic_DNA"/>
</dbReference>
<dbReference type="GO" id="GO:0045290">
    <property type="term" value="F:D-arabinose 1-dehydrogenase [NAD(P)+] activity"/>
    <property type="evidence" value="ECO:0007669"/>
    <property type="project" value="TreeGrafter"/>
</dbReference>
<dbReference type="InterPro" id="IPR006680">
    <property type="entry name" value="Amidohydro-rel"/>
</dbReference>
<dbReference type="GO" id="GO:0070485">
    <property type="term" value="P:dehydro-D-arabinono-1,4-lactone biosynthetic process"/>
    <property type="evidence" value="ECO:0007669"/>
    <property type="project" value="TreeGrafter"/>
</dbReference>
<sequence length="704" mass="78743">MAFEAESGSKVEAIIQADLHEFLSNVRPLALGTAGLGGVYRNIENNKANDNNEDIAATTVRAALAGGMNLFDSAPWYLRSESVLGDALAHVNAPRSQYYIATKVGRYPTSDPSNNPNGDFDYSPSRIRASVTASLAKLKTDYLDIVYLHDVEFVHHQPDLMHEALLTLREFQKTRQIRLIGICGYPLEVLDQIVEQSGSLIQIVQSHCHLTLQNNLLVEKASKWFEKGIAVSNAAVLSMGLLTSRGPPDWHPASPGLLKACKKLSTLPSLTSLANLDFLEFSIEDIAIRFSLNTQRKHSNWIAVTVIGCIGSKEVSDTLAARENISPLDATMLQDIQACLGEFHNATWDEVTPASVKKNNDHQEFLEIIDAHIHLYPENEQHMLAWYTPDGPLAGRKSLAEYRSATLPNRPGFIFVETDRRNADGQDWDAPLTELEWTRRIATAGNFKIGDVNTVAIEEGLFVENAPLLRGIVLWAPVSLGPLKLVEYLNRAENAVIDYPEVWQIVRGVRFLLQDKYDGTCCDPLFIESLRLLGQRGLTFDVCIDHHRKGNSQLEGVVEMVQRARENVDAENSVVFILDHLCKPDLTRSHNNPVFESWRSNIVKLSEYSRTFVKLSGCLSEMDDKLKKSSPVEIANAIYPWIDVLLKSFGPGRIMFASDWPVCTIDVDDSWQKWRQVVEEILLKAALSLEDRRLIWGATAKVAY</sequence>
<feature type="domain" description="Amidohydrolase-related" evidence="2">
    <location>
        <begin position="506"/>
        <end position="700"/>
    </location>
</feature>
<feature type="domain" description="NADP-dependent oxidoreductase" evidence="1">
    <location>
        <begin position="29"/>
        <end position="339"/>
    </location>
</feature>
<proteinExistence type="predicted"/>
<dbReference type="GO" id="GO:0016787">
    <property type="term" value="F:hydrolase activity"/>
    <property type="evidence" value="ECO:0007669"/>
    <property type="project" value="InterPro"/>
</dbReference>
<evidence type="ECO:0000259" key="2">
    <source>
        <dbReference type="Pfam" id="PF04909"/>
    </source>
</evidence>
<gene>
    <name evidence="3" type="ORF">HK100_003782</name>
</gene>
<dbReference type="InterPro" id="IPR036812">
    <property type="entry name" value="NAD(P)_OxRdtase_dom_sf"/>
</dbReference>
<protein>
    <recommendedName>
        <fullName evidence="5">NADP-dependent oxidoreductase domain-containing protein</fullName>
    </recommendedName>
</protein>
<dbReference type="Pfam" id="PF04909">
    <property type="entry name" value="Amidohydro_2"/>
    <property type="match status" value="1"/>
</dbReference>